<dbReference type="RefSeq" id="WP_263072383.1">
    <property type="nucleotide sequence ID" value="NZ_JAOUSF010000002.1"/>
</dbReference>
<evidence type="ECO:0000313" key="2">
    <source>
        <dbReference type="EMBL" id="MCU9613171.1"/>
    </source>
</evidence>
<feature type="transmembrane region" description="Helical" evidence="1">
    <location>
        <begin position="76"/>
        <end position="95"/>
    </location>
</feature>
<dbReference type="InterPro" id="IPR006938">
    <property type="entry name" value="DUF624"/>
</dbReference>
<feature type="transmembrane region" description="Helical" evidence="1">
    <location>
        <begin position="140"/>
        <end position="165"/>
    </location>
</feature>
<accession>A0AAE3IRL3</accession>
<feature type="transmembrane region" description="Helical" evidence="1">
    <location>
        <begin position="171"/>
        <end position="191"/>
    </location>
</feature>
<comment type="caution">
    <text evidence="2">The sequence shown here is derived from an EMBL/GenBank/DDBJ whole genome shotgun (WGS) entry which is preliminary data.</text>
</comment>
<evidence type="ECO:0000313" key="3">
    <source>
        <dbReference type="Proteomes" id="UP001209318"/>
    </source>
</evidence>
<dbReference type="EMBL" id="JAOUSF010000002">
    <property type="protein sequence ID" value="MCU9613171.1"/>
    <property type="molecule type" value="Genomic_DNA"/>
</dbReference>
<name>A0AAE3IRL3_9BACI</name>
<keyword evidence="1" id="KW-1133">Transmembrane helix</keyword>
<protein>
    <submittedName>
        <fullName evidence="2">DUF624 domain-containing protein</fullName>
    </submittedName>
</protein>
<feature type="transmembrane region" description="Helical" evidence="1">
    <location>
        <begin position="12"/>
        <end position="37"/>
    </location>
</feature>
<evidence type="ECO:0000256" key="1">
    <source>
        <dbReference type="SAM" id="Phobius"/>
    </source>
</evidence>
<dbReference type="AlphaFoldDB" id="A0AAE3IRL3"/>
<keyword evidence="3" id="KW-1185">Reference proteome</keyword>
<dbReference type="Pfam" id="PF04854">
    <property type="entry name" value="DUF624"/>
    <property type="match status" value="1"/>
</dbReference>
<keyword evidence="1" id="KW-0812">Transmembrane</keyword>
<proteinExistence type="predicted"/>
<organism evidence="2 3">
    <name type="scientific">Perspicuibacillus lycopersici</name>
    <dbReference type="NCBI Taxonomy" id="1325689"/>
    <lineage>
        <taxon>Bacteria</taxon>
        <taxon>Bacillati</taxon>
        <taxon>Bacillota</taxon>
        <taxon>Bacilli</taxon>
        <taxon>Bacillales</taxon>
        <taxon>Bacillaceae</taxon>
        <taxon>Perspicuibacillus</taxon>
    </lineage>
</organism>
<sequence length="217" mass="25415">MVASKLMNACYWVMLFVYLNLLMVLGIIVGAVVFGIFPSIHAASKVSKVWLEKSTTSIWKTFWSSYRQNFWIAEKYGYVALFLMVVAFSNIMFWGNMDVTFSVVLKYAWYFMFFFLSIGSFLIHPLIIDERMNWKETVKLFIFSLSQPHIYVLVFVGLLVIYLAILLVPGIMLFFVGSLSVFWCMFNTQLFKRKILKLQKKWGNRESVSSDKPSEQW</sequence>
<gene>
    <name evidence="2" type="ORF">OEV98_06350</name>
</gene>
<keyword evidence="1" id="KW-0472">Membrane</keyword>
<feature type="transmembrane region" description="Helical" evidence="1">
    <location>
        <begin position="107"/>
        <end position="128"/>
    </location>
</feature>
<dbReference type="Proteomes" id="UP001209318">
    <property type="component" value="Unassembled WGS sequence"/>
</dbReference>
<reference evidence="2" key="1">
    <citation type="submission" date="2022-10" db="EMBL/GenBank/DDBJ databases">
        <title>Description of Fervidibacillus gen. nov. in the family Fervidibacillaceae fam. nov. with two species, Fervidibacillus albus sp. nov., and Fervidibacillus halotolerans sp. nov., isolated from tidal flat sediments.</title>
        <authorList>
            <person name="Kwon K.K."/>
            <person name="Yang S.-H."/>
        </authorList>
    </citation>
    <scope>NUCLEOTIDE SEQUENCE</scope>
    <source>
        <strain evidence="2">JCM 19140</strain>
    </source>
</reference>